<dbReference type="SMART" id="SM00327">
    <property type="entry name" value="VWA"/>
    <property type="match status" value="1"/>
</dbReference>
<dbReference type="PANTHER" id="PTHR10579:SF43">
    <property type="entry name" value="ZINC FINGER (C3HC4-TYPE RING FINGER) FAMILY PROTEIN"/>
    <property type="match status" value="1"/>
</dbReference>
<proteinExistence type="predicted"/>
<dbReference type="RefSeq" id="WP_382315136.1">
    <property type="nucleotide sequence ID" value="NZ_JBHUFD010000005.1"/>
</dbReference>
<organism evidence="3 4">
    <name type="scientific">Hymenobacter bucti</name>
    <dbReference type="NCBI Taxonomy" id="1844114"/>
    <lineage>
        <taxon>Bacteria</taxon>
        <taxon>Pseudomonadati</taxon>
        <taxon>Bacteroidota</taxon>
        <taxon>Cytophagia</taxon>
        <taxon>Cytophagales</taxon>
        <taxon>Hymenobacteraceae</taxon>
        <taxon>Hymenobacter</taxon>
    </lineage>
</organism>
<keyword evidence="1" id="KW-0732">Signal</keyword>
<keyword evidence="4" id="KW-1185">Reference proteome</keyword>
<dbReference type="InterPro" id="IPR051266">
    <property type="entry name" value="CLCR"/>
</dbReference>
<sequence>MKKTFLPLPVLVGLLALGSPAALAQPHQPARVHLGAPAARTRTLSGRVQDAYGQPLPGVTVLLRGTQTGTATDAAGRYTLAGVPAKGAVLVFSFVGYVTQERPAPLKTPVLNVVLRASQEALQEVVVTGVAPSVQRSQASYSVSTVTAAPLEGRVAGVAISNTERKPRRAKHAPAAPQPAGAGYLAPAPALGYPARPEVGAGDTYAKVAENAFRPVAKEPLSTFSLDVDNASYTNVRRFLNEGQLPPRDAVRVEEMLNYFQYQLPAPPTASPDPVRISAELSECPWAPGHQLARIGIQAKKVETAQLPPANLVFLVDVSGSMMGEDRLLLVQAGLKLLVQQLRPQDHVALVAYAGAAGLVLPPTAGSQQNAILEAIDRLEAGGSTAGGAGLRLAYSVAQQNFLKTGNNRVILATDGDFNVGESSDEAMEQLIVQQRATGVFLTVLGVGRGNLRDSRMELLADKGNGNYAYLDNLDEARRTLVAQFGGTLFTVAKDVKLQVEFNPARVANYRLIGYENRLLANEDFNNDRKDAAELGAGHTVTALYELVPVNADNPLVDKLKYQVNPAHLPGTGAGEVLTVKLRYKEPHGLRSKLLAQPLAGAAIPIAQASADQQFAAAVAEFGLLLRQSEQRGTATYATAAQLAQAGRGPDADGYRAELLRLIKLAEGLTPAAKTVGVR</sequence>
<dbReference type="InterPro" id="IPR021908">
    <property type="entry name" value="YfbK_C"/>
</dbReference>
<evidence type="ECO:0000313" key="4">
    <source>
        <dbReference type="Proteomes" id="UP001597197"/>
    </source>
</evidence>
<feature type="chain" id="PRO_5047148140" evidence="1">
    <location>
        <begin position="25"/>
        <end position="679"/>
    </location>
</feature>
<dbReference type="SUPFAM" id="SSF53300">
    <property type="entry name" value="vWA-like"/>
    <property type="match status" value="1"/>
</dbReference>
<dbReference type="Proteomes" id="UP001597197">
    <property type="component" value="Unassembled WGS sequence"/>
</dbReference>
<evidence type="ECO:0000259" key="2">
    <source>
        <dbReference type="PROSITE" id="PS50234"/>
    </source>
</evidence>
<dbReference type="InterPro" id="IPR022156">
    <property type="entry name" value="Uncharacterised_YfbK_N"/>
</dbReference>
<feature type="domain" description="VWFA" evidence="2">
    <location>
        <begin position="311"/>
        <end position="485"/>
    </location>
</feature>
<dbReference type="Pfam" id="PF13715">
    <property type="entry name" value="CarbopepD_reg_2"/>
    <property type="match status" value="1"/>
</dbReference>
<dbReference type="Pfam" id="PF13519">
    <property type="entry name" value="VWA_2"/>
    <property type="match status" value="1"/>
</dbReference>
<dbReference type="Gene3D" id="2.60.40.1120">
    <property type="entry name" value="Carboxypeptidase-like, regulatory domain"/>
    <property type="match status" value="1"/>
</dbReference>
<dbReference type="SUPFAM" id="SSF49464">
    <property type="entry name" value="Carboxypeptidase regulatory domain-like"/>
    <property type="match status" value="1"/>
</dbReference>
<protein>
    <submittedName>
        <fullName evidence="3">von Willebrand factor type A domain-containing protein</fullName>
    </submittedName>
</protein>
<dbReference type="InterPro" id="IPR008969">
    <property type="entry name" value="CarboxyPept-like_regulatory"/>
</dbReference>
<dbReference type="Pfam" id="PF12034">
    <property type="entry name" value="YfbK_C"/>
    <property type="match status" value="1"/>
</dbReference>
<dbReference type="Gene3D" id="3.40.50.410">
    <property type="entry name" value="von Willebrand factor, type A domain"/>
    <property type="match status" value="1"/>
</dbReference>
<dbReference type="EMBL" id="JBHUFD010000005">
    <property type="protein sequence ID" value="MFD1873868.1"/>
    <property type="molecule type" value="Genomic_DNA"/>
</dbReference>
<dbReference type="InterPro" id="IPR036465">
    <property type="entry name" value="vWFA_dom_sf"/>
</dbReference>
<dbReference type="PANTHER" id="PTHR10579">
    <property type="entry name" value="CALCIUM-ACTIVATED CHLORIDE CHANNEL REGULATOR"/>
    <property type="match status" value="1"/>
</dbReference>
<dbReference type="InterPro" id="IPR002035">
    <property type="entry name" value="VWF_A"/>
</dbReference>
<dbReference type="PROSITE" id="PS50234">
    <property type="entry name" value="VWFA"/>
    <property type="match status" value="1"/>
</dbReference>
<name>A0ABW4QWB5_9BACT</name>
<evidence type="ECO:0000256" key="1">
    <source>
        <dbReference type="SAM" id="SignalP"/>
    </source>
</evidence>
<gene>
    <name evidence="3" type="ORF">ACFSDX_15590</name>
</gene>
<dbReference type="Pfam" id="PF12450">
    <property type="entry name" value="vWF_A"/>
    <property type="match status" value="1"/>
</dbReference>
<evidence type="ECO:0000313" key="3">
    <source>
        <dbReference type="EMBL" id="MFD1873868.1"/>
    </source>
</evidence>
<reference evidence="4" key="1">
    <citation type="journal article" date="2019" name="Int. J. Syst. Evol. Microbiol.">
        <title>The Global Catalogue of Microorganisms (GCM) 10K type strain sequencing project: providing services to taxonomists for standard genome sequencing and annotation.</title>
        <authorList>
            <consortium name="The Broad Institute Genomics Platform"/>
            <consortium name="The Broad Institute Genome Sequencing Center for Infectious Disease"/>
            <person name="Wu L."/>
            <person name="Ma J."/>
        </authorList>
    </citation>
    <scope>NUCLEOTIDE SEQUENCE [LARGE SCALE GENOMIC DNA]</scope>
    <source>
        <strain evidence="4">CGMCC 1.15795</strain>
    </source>
</reference>
<comment type="caution">
    <text evidence="3">The sequence shown here is derived from an EMBL/GenBank/DDBJ whole genome shotgun (WGS) entry which is preliminary data.</text>
</comment>
<accession>A0ABW4QWB5</accession>
<feature type="signal peptide" evidence="1">
    <location>
        <begin position="1"/>
        <end position="24"/>
    </location>
</feature>